<protein>
    <submittedName>
        <fullName evidence="2">Uncharacterized protein</fullName>
    </submittedName>
</protein>
<dbReference type="EnsemblPlants" id="evm.model.ctgX42.1">
    <property type="protein sequence ID" value="cds.evm.model.ctgX42.1"/>
    <property type="gene ID" value="evm.TU.ctgX42.1"/>
</dbReference>
<feature type="compositionally biased region" description="Polar residues" evidence="1">
    <location>
        <begin position="1"/>
        <end position="16"/>
    </location>
</feature>
<evidence type="ECO:0000256" key="1">
    <source>
        <dbReference type="SAM" id="MobiDB-lite"/>
    </source>
</evidence>
<accession>A0A803QSE4</accession>
<reference evidence="2" key="1">
    <citation type="submission" date="2021-03" db="UniProtKB">
        <authorList>
            <consortium name="EnsemblPlants"/>
        </authorList>
    </citation>
    <scope>IDENTIFICATION</scope>
</reference>
<keyword evidence="3" id="KW-1185">Reference proteome</keyword>
<evidence type="ECO:0000313" key="3">
    <source>
        <dbReference type="Proteomes" id="UP000596661"/>
    </source>
</evidence>
<sequence>NNRPLTHPPSSGSSRHFPQHRTRSSRRDGGDMKGHLGEKRRVVEPSKNVAMRKAKVPWAPGSPPSDQKVICSDFGLDRGGYRVNRILYILPNNCATNRGCRA</sequence>
<dbReference type="Proteomes" id="UP000596661">
    <property type="component" value="Unassembled WGS sequence"/>
</dbReference>
<organism evidence="2 3">
    <name type="scientific">Cannabis sativa</name>
    <name type="common">Hemp</name>
    <name type="synonym">Marijuana</name>
    <dbReference type="NCBI Taxonomy" id="3483"/>
    <lineage>
        <taxon>Eukaryota</taxon>
        <taxon>Viridiplantae</taxon>
        <taxon>Streptophyta</taxon>
        <taxon>Embryophyta</taxon>
        <taxon>Tracheophyta</taxon>
        <taxon>Spermatophyta</taxon>
        <taxon>Magnoliopsida</taxon>
        <taxon>eudicotyledons</taxon>
        <taxon>Gunneridae</taxon>
        <taxon>Pentapetalae</taxon>
        <taxon>rosids</taxon>
        <taxon>fabids</taxon>
        <taxon>Rosales</taxon>
        <taxon>Cannabaceae</taxon>
        <taxon>Cannabis</taxon>
    </lineage>
</organism>
<dbReference type="AlphaFoldDB" id="A0A803QSE4"/>
<proteinExistence type="predicted"/>
<evidence type="ECO:0000313" key="2">
    <source>
        <dbReference type="EnsemblPlants" id="cds.evm.model.ctgX42.1"/>
    </source>
</evidence>
<name>A0A803QSE4_CANSA</name>
<dbReference type="Gramene" id="evm.model.ctgX42.1">
    <property type="protein sequence ID" value="cds.evm.model.ctgX42.1"/>
    <property type="gene ID" value="evm.TU.ctgX42.1"/>
</dbReference>
<feature type="region of interest" description="Disordered" evidence="1">
    <location>
        <begin position="1"/>
        <end position="41"/>
    </location>
</feature>
<feature type="compositionally biased region" description="Basic and acidic residues" evidence="1">
    <location>
        <begin position="25"/>
        <end position="41"/>
    </location>
</feature>